<dbReference type="RefSeq" id="XP_040700239.1">
    <property type="nucleotide sequence ID" value="XM_040850506.1"/>
</dbReference>
<name>A0A1L9TAV2_9EURO</name>
<dbReference type="EMBL" id="KV878590">
    <property type="protein sequence ID" value="OJJ56433.1"/>
    <property type="molecule type" value="Genomic_DNA"/>
</dbReference>
<evidence type="ECO:0000256" key="2">
    <source>
        <dbReference type="SAM" id="SignalP"/>
    </source>
</evidence>
<reference evidence="4" key="1">
    <citation type="journal article" date="2017" name="Genome Biol.">
        <title>Comparative genomics reveals high biological diversity and specific adaptations in the industrially and medically important fungal genus Aspergillus.</title>
        <authorList>
            <person name="de Vries R.P."/>
            <person name="Riley R."/>
            <person name="Wiebenga A."/>
            <person name="Aguilar-Osorio G."/>
            <person name="Amillis S."/>
            <person name="Uchima C.A."/>
            <person name="Anderluh G."/>
            <person name="Asadollahi M."/>
            <person name="Askin M."/>
            <person name="Barry K."/>
            <person name="Battaglia E."/>
            <person name="Bayram O."/>
            <person name="Benocci T."/>
            <person name="Braus-Stromeyer S.A."/>
            <person name="Caldana C."/>
            <person name="Canovas D."/>
            <person name="Cerqueira G.C."/>
            <person name="Chen F."/>
            <person name="Chen W."/>
            <person name="Choi C."/>
            <person name="Clum A."/>
            <person name="Dos Santos R.A."/>
            <person name="Damasio A.R."/>
            <person name="Diallinas G."/>
            <person name="Emri T."/>
            <person name="Fekete E."/>
            <person name="Flipphi M."/>
            <person name="Freyberg S."/>
            <person name="Gallo A."/>
            <person name="Gournas C."/>
            <person name="Habgood R."/>
            <person name="Hainaut M."/>
            <person name="Harispe M.L."/>
            <person name="Henrissat B."/>
            <person name="Hilden K.S."/>
            <person name="Hope R."/>
            <person name="Hossain A."/>
            <person name="Karabika E."/>
            <person name="Karaffa L."/>
            <person name="Karanyi Z."/>
            <person name="Krasevec N."/>
            <person name="Kuo A."/>
            <person name="Kusch H."/>
            <person name="LaButti K."/>
            <person name="Lagendijk E.L."/>
            <person name="Lapidus A."/>
            <person name="Levasseur A."/>
            <person name="Lindquist E."/>
            <person name="Lipzen A."/>
            <person name="Logrieco A.F."/>
            <person name="MacCabe A."/>
            <person name="Maekelae M.R."/>
            <person name="Malavazi I."/>
            <person name="Melin P."/>
            <person name="Meyer V."/>
            <person name="Mielnichuk N."/>
            <person name="Miskei M."/>
            <person name="Molnar A.P."/>
            <person name="Mule G."/>
            <person name="Ngan C.Y."/>
            <person name="Orejas M."/>
            <person name="Orosz E."/>
            <person name="Ouedraogo J.P."/>
            <person name="Overkamp K.M."/>
            <person name="Park H.-S."/>
            <person name="Perrone G."/>
            <person name="Piumi F."/>
            <person name="Punt P.J."/>
            <person name="Ram A.F."/>
            <person name="Ramon A."/>
            <person name="Rauscher S."/>
            <person name="Record E."/>
            <person name="Riano-Pachon D.M."/>
            <person name="Robert V."/>
            <person name="Roehrig J."/>
            <person name="Ruller R."/>
            <person name="Salamov A."/>
            <person name="Salih N.S."/>
            <person name="Samson R.A."/>
            <person name="Sandor E."/>
            <person name="Sanguinetti M."/>
            <person name="Schuetze T."/>
            <person name="Sepcic K."/>
            <person name="Shelest E."/>
            <person name="Sherlock G."/>
            <person name="Sophianopoulou V."/>
            <person name="Squina F.M."/>
            <person name="Sun H."/>
            <person name="Susca A."/>
            <person name="Todd R.B."/>
            <person name="Tsang A."/>
            <person name="Unkles S.E."/>
            <person name="van de Wiele N."/>
            <person name="van Rossen-Uffink D."/>
            <person name="Oliveira J.V."/>
            <person name="Vesth T.C."/>
            <person name="Visser J."/>
            <person name="Yu J.-H."/>
            <person name="Zhou M."/>
            <person name="Andersen M.R."/>
            <person name="Archer D.B."/>
            <person name="Baker S.E."/>
            <person name="Benoit I."/>
            <person name="Brakhage A.A."/>
            <person name="Braus G.H."/>
            <person name="Fischer R."/>
            <person name="Frisvad J.C."/>
            <person name="Goldman G.H."/>
            <person name="Houbraken J."/>
            <person name="Oakley B."/>
            <person name="Pocsi I."/>
            <person name="Scazzocchio C."/>
            <person name="Seiboth B."/>
            <person name="vanKuyk P.A."/>
            <person name="Wortman J."/>
            <person name="Dyer P.S."/>
            <person name="Grigoriev I.V."/>
        </authorList>
    </citation>
    <scope>NUCLEOTIDE SEQUENCE [LARGE SCALE GENOMIC DNA]</scope>
    <source>
        <strain evidence="4">CBS 593.65</strain>
    </source>
</reference>
<feature type="region of interest" description="Disordered" evidence="1">
    <location>
        <begin position="22"/>
        <end position="80"/>
    </location>
</feature>
<keyword evidence="2" id="KW-0732">Signal</keyword>
<dbReference type="GeneID" id="63766579"/>
<feature type="chain" id="PRO_5013086708" evidence="2">
    <location>
        <begin position="17"/>
        <end position="208"/>
    </location>
</feature>
<feature type="compositionally biased region" description="Basic and acidic residues" evidence="1">
    <location>
        <begin position="55"/>
        <end position="75"/>
    </location>
</feature>
<dbReference type="VEuPathDB" id="FungiDB:ASPSYDRAFT_70434"/>
<protein>
    <submittedName>
        <fullName evidence="3">Uncharacterized protein</fullName>
    </submittedName>
</protein>
<dbReference type="Proteomes" id="UP000184356">
    <property type="component" value="Unassembled WGS sequence"/>
</dbReference>
<sequence length="208" mass="21154">MKLATIVLGMAAAAVAAPIEAPTTSGVDRRDTSGGSGNLLGGLLGNLGGSGGKARRGENHESTDNKLTEEGDRRRQLPVGGDILGELPLDALLGTGQKARREENLETKDNKQIDRREASPLGTELLGAAVPAALGLVGGVGGGGAGAKMRRDENVVATEGALTGEGAGNLQERGLPIEGDVVDKVMKLVGNTGLKRDENVVSKEDGTT</sequence>
<evidence type="ECO:0000313" key="3">
    <source>
        <dbReference type="EMBL" id="OJJ56433.1"/>
    </source>
</evidence>
<dbReference type="AlphaFoldDB" id="A0A1L9TAV2"/>
<evidence type="ECO:0000313" key="4">
    <source>
        <dbReference type="Proteomes" id="UP000184356"/>
    </source>
</evidence>
<accession>A0A1L9TAV2</accession>
<keyword evidence="4" id="KW-1185">Reference proteome</keyword>
<proteinExistence type="predicted"/>
<evidence type="ECO:0000256" key="1">
    <source>
        <dbReference type="SAM" id="MobiDB-lite"/>
    </source>
</evidence>
<organism evidence="3 4">
    <name type="scientific">Aspergillus sydowii CBS 593.65</name>
    <dbReference type="NCBI Taxonomy" id="1036612"/>
    <lineage>
        <taxon>Eukaryota</taxon>
        <taxon>Fungi</taxon>
        <taxon>Dikarya</taxon>
        <taxon>Ascomycota</taxon>
        <taxon>Pezizomycotina</taxon>
        <taxon>Eurotiomycetes</taxon>
        <taxon>Eurotiomycetidae</taxon>
        <taxon>Eurotiales</taxon>
        <taxon>Aspergillaceae</taxon>
        <taxon>Aspergillus</taxon>
        <taxon>Aspergillus subgen. Nidulantes</taxon>
    </lineage>
</organism>
<gene>
    <name evidence="3" type="ORF">ASPSYDRAFT_70434</name>
</gene>
<feature type="signal peptide" evidence="2">
    <location>
        <begin position="1"/>
        <end position="16"/>
    </location>
</feature>
<dbReference type="OrthoDB" id="10586206at2759"/>
<feature type="compositionally biased region" description="Gly residues" evidence="1">
    <location>
        <begin position="34"/>
        <end position="52"/>
    </location>
</feature>